<dbReference type="EMBL" id="JAWPEI010000004">
    <property type="protein sequence ID" value="KAK4730417.1"/>
    <property type="molecule type" value="Genomic_DNA"/>
</dbReference>
<accession>A0AAV9LXE3</accession>
<gene>
    <name evidence="2" type="ORF">R3W88_023405</name>
</gene>
<organism evidence="2 3">
    <name type="scientific">Solanum pinnatisectum</name>
    <name type="common">tansyleaf nightshade</name>
    <dbReference type="NCBI Taxonomy" id="50273"/>
    <lineage>
        <taxon>Eukaryota</taxon>
        <taxon>Viridiplantae</taxon>
        <taxon>Streptophyta</taxon>
        <taxon>Embryophyta</taxon>
        <taxon>Tracheophyta</taxon>
        <taxon>Spermatophyta</taxon>
        <taxon>Magnoliopsida</taxon>
        <taxon>eudicotyledons</taxon>
        <taxon>Gunneridae</taxon>
        <taxon>Pentapetalae</taxon>
        <taxon>asterids</taxon>
        <taxon>lamiids</taxon>
        <taxon>Solanales</taxon>
        <taxon>Solanaceae</taxon>
        <taxon>Solanoideae</taxon>
        <taxon>Solaneae</taxon>
        <taxon>Solanum</taxon>
    </lineage>
</organism>
<dbReference type="GO" id="GO:0006400">
    <property type="term" value="P:tRNA modification"/>
    <property type="evidence" value="ECO:0007669"/>
    <property type="project" value="InterPro"/>
</dbReference>
<reference evidence="2 3" key="1">
    <citation type="submission" date="2023-10" db="EMBL/GenBank/DDBJ databases">
        <title>Genome-Wide Identification Analysis in wild type Solanum Pinnatisectum Reveals Some Genes Defensing Phytophthora Infestans.</title>
        <authorList>
            <person name="Sun C."/>
        </authorList>
    </citation>
    <scope>NUCLEOTIDE SEQUENCE [LARGE SCALE GENOMIC DNA]</scope>
    <source>
        <strain evidence="2">LQN</strain>
        <tissue evidence="2">Leaf</tissue>
    </source>
</reference>
<dbReference type="SUPFAM" id="SSF51713">
    <property type="entry name" value="tRNA-guanine transglycosylase"/>
    <property type="match status" value="1"/>
</dbReference>
<feature type="domain" description="Reverse transcriptase zinc-binding" evidence="1">
    <location>
        <begin position="18"/>
        <end position="96"/>
    </location>
</feature>
<dbReference type="Proteomes" id="UP001311915">
    <property type="component" value="Unassembled WGS sequence"/>
</dbReference>
<dbReference type="InterPro" id="IPR026960">
    <property type="entry name" value="RVT-Znf"/>
</dbReference>
<proteinExistence type="predicted"/>
<dbReference type="AlphaFoldDB" id="A0AAV9LXE3"/>
<sequence length="247" mass="29281">MRNWYLQGMYNLTHYGQYSISANYNAMLGELNKLKIVDLIWTSIAQPRHRMIMWLAIQGRLLTKERMLRLNNPVDNEICCLCQNQVMETQLHLFAHYTWLGQMKAGILPWANIQVYICEVRQVLTRIKRKHWRQFYKEVVAAVWSAIVYHTWRARNWKLYRGTIVNSEIVVAQIKIEFTKGMTLFKGSKKAHRSKVDSAFFYLTSFLSSWRPKEPFLEGGYGFRCSIDVMVLLFDNGIYSLPKKYYI</sequence>
<name>A0AAV9LXE3_9SOLN</name>
<protein>
    <recommendedName>
        <fullName evidence="1">Reverse transcriptase zinc-binding domain-containing protein</fullName>
    </recommendedName>
</protein>
<comment type="caution">
    <text evidence="2">The sequence shown here is derived from an EMBL/GenBank/DDBJ whole genome shotgun (WGS) entry which is preliminary data.</text>
</comment>
<evidence type="ECO:0000313" key="2">
    <source>
        <dbReference type="EMBL" id="KAK4730417.1"/>
    </source>
</evidence>
<dbReference type="InterPro" id="IPR036511">
    <property type="entry name" value="TGT-like_sf"/>
</dbReference>
<evidence type="ECO:0000259" key="1">
    <source>
        <dbReference type="Pfam" id="PF13966"/>
    </source>
</evidence>
<evidence type="ECO:0000313" key="3">
    <source>
        <dbReference type="Proteomes" id="UP001311915"/>
    </source>
</evidence>
<dbReference type="Pfam" id="PF13966">
    <property type="entry name" value="zf-RVT"/>
    <property type="match status" value="1"/>
</dbReference>
<keyword evidence="3" id="KW-1185">Reference proteome</keyword>